<keyword evidence="2 6" id="KW-0378">Hydrolase</keyword>
<evidence type="ECO:0000256" key="1">
    <source>
        <dbReference type="ARBA" id="ARBA00022722"/>
    </source>
</evidence>
<dbReference type="GO" id="GO:0005829">
    <property type="term" value="C:cytosol"/>
    <property type="evidence" value="ECO:0007669"/>
    <property type="project" value="TreeGrafter"/>
</dbReference>
<sequence>MWLVRPPRPITALARRFHRIGDADAAGEPSVGEVAHEMRAALAGAVLVAHNAHVDISVIGRELGYAPAFTIDTLKLARRFLPGEKSYRLGALVERLDLAGRDAGRPDMRAHRAAYDALMCARLLRALAATAANPSLRDLLADPPPIRPEDTDAPPLF</sequence>
<evidence type="ECO:0000313" key="7">
    <source>
        <dbReference type="Proteomes" id="UP000242367"/>
    </source>
</evidence>
<dbReference type="Gene3D" id="3.30.420.10">
    <property type="entry name" value="Ribonuclease H-like superfamily/Ribonuclease H"/>
    <property type="match status" value="1"/>
</dbReference>
<keyword evidence="1" id="KW-0540">Nuclease</keyword>
<dbReference type="CDD" id="cd06127">
    <property type="entry name" value="DEDDh"/>
    <property type="match status" value="1"/>
</dbReference>
<protein>
    <submittedName>
        <fullName evidence="6">Exodeoxyribonuclease 10</fullName>
        <ecNumber evidence="6">3.1.11.-</ecNumber>
    </submittedName>
</protein>
<keyword evidence="3" id="KW-0269">Exonuclease</keyword>
<evidence type="ECO:0000256" key="3">
    <source>
        <dbReference type="ARBA" id="ARBA00022839"/>
    </source>
</evidence>
<dbReference type="AlphaFoldDB" id="A0A2P4UQ37"/>
<organism evidence="6 7">
    <name type="scientific">Actinomadura rubteroloni</name>
    <dbReference type="NCBI Taxonomy" id="1926885"/>
    <lineage>
        <taxon>Bacteria</taxon>
        <taxon>Bacillati</taxon>
        <taxon>Actinomycetota</taxon>
        <taxon>Actinomycetes</taxon>
        <taxon>Streptosporangiales</taxon>
        <taxon>Thermomonosporaceae</taxon>
        <taxon>Actinomadura</taxon>
    </lineage>
</organism>
<feature type="domain" description="Exonuclease" evidence="5">
    <location>
        <begin position="3"/>
        <end position="133"/>
    </location>
</feature>
<dbReference type="PANTHER" id="PTHR30231:SF4">
    <property type="entry name" value="PROTEIN NEN2"/>
    <property type="match status" value="1"/>
</dbReference>
<dbReference type="SMART" id="SM00479">
    <property type="entry name" value="EXOIII"/>
    <property type="match status" value="1"/>
</dbReference>
<dbReference type="EMBL" id="MTBP01000001">
    <property type="protein sequence ID" value="POM27165.1"/>
    <property type="molecule type" value="Genomic_DNA"/>
</dbReference>
<evidence type="ECO:0000256" key="4">
    <source>
        <dbReference type="SAM" id="MobiDB-lite"/>
    </source>
</evidence>
<dbReference type="SUPFAM" id="SSF53098">
    <property type="entry name" value="Ribonuclease H-like"/>
    <property type="match status" value="1"/>
</dbReference>
<dbReference type="RefSeq" id="WP_205647989.1">
    <property type="nucleotide sequence ID" value="NZ_MTBP01000001.1"/>
</dbReference>
<gene>
    <name evidence="6" type="primary">exoX</name>
    <name evidence="6" type="ORF">BTM25_15760</name>
</gene>
<dbReference type="GO" id="GO:0003676">
    <property type="term" value="F:nucleic acid binding"/>
    <property type="evidence" value="ECO:0007669"/>
    <property type="project" value="InterPro"/>
</dbReference>
<evidence type="ECO:0000256" key="2">
    <source>
        <dbReference type="ARBA" id="ARBA00022801"/>
    </source>
</evidence>
<dbReference type="EC" id="3.1.11.-" evidence="6"/>
<reference evidence="6 7" key="1">
    <citation type="journal article" date="2017" name="Chemistry">
        <title>Isolation, Biosynthesis and Chemical Modifications of Rubterolones A-F: Rare Tropolone Alkaloids from Actinomadura sp. 5-2.</title>
        <authorList>
            <person name="Guo H."/>
            <person name="Benndorf R."/>
            <person name="Leichnitz D."/>
            <person name="Klassen J.L."/>
            <person name="Vollmers J."/>
            <person name="Gorls H."/>
            <person name="Steinacker M."/>
            <person name="Weigel C."/>
            <person name="Dahse H.M."/>
            <person name="Kaster A.K."/>
            <person name="de Beer Z.W."/>
            <person name="Poulsen M."/>
            <person name="Beemelmanns C."/>
        </authorList>
    </citation>
    <scope>NUCLEOTIDE SEQUENCE [LARGE SCALE GENOMIC DNA]</scope>
    <source>
        <strain evidence="6 7">5-2</strain>
    </source>
</reference>
<keyword evidence="7" id="KW-1185">Reference proteome</keyword>
<evidence type="ECO:0000259" key="5">
    <source>
        <dbReference type="SMART" id="SM00479"/>
    </source>
</evidence>
<accession>A0A2P4UQ37</accession>
<dbReference type="Proteomes" id="UP000242367">
    <property type="component" value="Unassembled WGS sequence"/>
</dbReference>
<feature type="region of interest" description="Disordered" evidence="4">
    <location>
        <begin position="138"/>
        <end position="157"/>
    </location>
</feature>
<dbReference type="GO" id="GO:0008408">
    <property type="term" value="F:3'-5' exonuclease activity"/>
    <property type="evidence" value="ECO:0007669"/>
    <property type="project" value="TreeGrafter"/>
</dbReference>
<dbReference type="InterPro" id="IPR036397">
    <property type="entry name" value="RNaseH_sf"/>
</dbReference>
<proteinExistence type="predicted"/>
<name>A0A2P4UQ37_9ACTN</name>
<comment type="caution">
    <text evidence="6">The sequence shown here is derived from an EMBL/GenBank/DDBJ whole genome shotgun (WGS) entry which is preliminary data.</text>
</comment>
<dbReference type="PANTHER" id="PTHR30231">
    <property type="entry name" value="DNA POLYMERASE III SUBUNIT EPSILON"/>
    <property type="match status" value="1"/>
</dbReference>
<dbReference type="InterPro" id="IPR012337">
    <property type="entry name" value="RNaseH-like_sf"/>
</dbReference>
<evidence type="ECO:0000313" key="6">
    <source>
        <dbReference type="EMBL" id="POM27165.1"/>
    </source>
</evidence>
<dbReference type="InterPro" id="IPR013520">
    <property type="entry name" value="Ribonucl_H"/>
</dbReference>
<dbReference type="Pfam" id="PF00929">
    <property type="entry name" value="RNase_T"/>
    <property type="match status" value="1"/>
</dbReference>